<evidence type="ECO:0000313" key="2">
    <source>
        <dbReference type="EMBL" id="PIQ66866.1"/>
    </source>
</evidence>
<proteinExistence type="predicted"/>
<dbReference type="Pfam" id="PF13529">
    <property type="entry name" value="Peptidase_C39_2"/>
    <property type="match status" value="1"/>
</dbReference>
<name>A0A2H0K6K3_9BACT</name>
<sequence>MKMQVPYYSQYKDVEKEEWKILGKARACTAACLKMVFEYFKVDNCPTVDEIFEESLIITQDMLEKKLITELTITHGITHDVITLVSHNHGVPSFKEEFKSVKIDTANKTFSPSKYSQKIFDFGIKEIFNTLKGGGLVLTSVLPGLSNGQSFHTVLLVGFEEADGKIKGFYYHDPDSIDGTLSNQYLDLKMFDKYWRKQAIFFPFLGK</sequence>
<feature type="domain" description="Peptidase C39-like" evidence="1">
    <location>
        <begin position="4"/>
        <end position="174"/>
    </location>
</feature>
<protein>
    <recommendedName>
        <fullName evidence="1">Peptidase C39-like domain-containing protein</fullName>
    </recommendedName>
</protein>
<reference evidence="2 3" key="1">
    <citation type="submission" date="2017-09" db="EMBL/GenBank/DDBJ databases">
        <title>Depth-based differentiation of microbial function through sediment-hosted aquifers and enrichment of novel symbionts in the deep terrestrial subsurface.</title>
        <authorList>
            <person name="Probst A.J."/>
            <person name="Ladd B."/>
            <person name="Jarett J.K."/>
            <person name="Geller-Mcgrath D.E."/>
            <person name="Sieber C.M."/>
            <person name="Emerson J.B."/>
            <person name="Anantharaman K."/>
            <person name="Thomas B.C."/>
            <person name="Malmstrom R."/>
            <person name="Stieglmeier M."/>
            <person name="Klingl A."/>
            <person name="Woyke T."/>
            <person name="Ryan C.M."/>
            <person name="Banfield J.F."/>
        </authorList>
    </citation>
    <scope>NUCLEOTIDE SEQUENCE [LARGE SCALE GENOMIC DNA]</scope>
    <source>
        <strain evidence="2">CG11_big_fil_rev_8_21_14_0_20_40_24</strain>
    </source>
</reference>
<dbReference type="AlphaFoldDB" id="A0A2H0K6K3"/>
<dbReference type="EMBL" id="PCVC01000053">
    <property type="protein sequence ID" value="PIQ66866.1"/>
    <property type="molecule type" value="Genomic_DNA"/>
</dbReference>
<dbReference type="Proteomes" id="UP000229834">
    <property type="component" value="Unassembled WGS sequence"/>
</dbReference>
<evidence type="ECO:0000313" key="3">
    <source>
        <dbReference type="Proteomes" id="UP000229834"/>
    </source>
</evidence>
<accession>A0A2H0K6K3</accession>
<gene>
    <name evidence="2" type="ORF">COV95_01810</name>
</gene>
<dbReference type="Gene3D" id="3.90.70.10">
    <property type="entry name" value="Cysteine proteinases"/>
    <property type="match status" value="1"/>
</dbReference>
<dbReference type="InterPro" id="IPR039564">
    <property type="entry name" value="Peptidase_C39-like"/>
</dbReference>
<evidence type="ECO:0000259" key="1">
    <source>
        <dbReference type="Pfam" id="PF13529"/>
    </source>
</evidence>
<organism evidence="2 3">
    <name type="scientific">Candidatus Zambryskibacteria bacterium CG11_big_fil_rev_8_21_14_0_20_40_24</name>
    <dbReference type="NCBI Taxonomy" id="1975116"/>
    <lineage>
        <taxon>Bacteria</taxon>
        <taxon>Candidatus Zambryskiibacteriota</taxon>
    </lineage>
</organism>
<comment type="caution">
    <text evidence="2">The sequence shown here is derived from an EMBL/GenBank/DDBJ whole genome shotgun (WGS) entry which is preliminary data.</text>
</comment>